<dbReference type="GO" id="GO:0004653">
    <property type="term" value="F:polypeptide N-acetylgalactosaminyltransferase activity"/>
    <property type="evidence" value="ECO:0007669"/>
    <property type="project" value="TreeGrafter"/>
</dbReference>
<dbReference type="VEuPathDB" id="CryptoDB:GNI_124360"/>
<dbReference type="PANTHER" id="PTHR11675">
    <property type="entry name" value="N-ACETYLGALACTOSAMINYLTRANSFERASE"/>
    <property type="match status" value="1"/>
</dbReference>
<feature type="compositionally biased region" description="Basic and acidic residues" evidence="3">
    <location>
        <begin position="649"/>
        <end position="709"/>
    </location>
</feature>
<protein>
    <submittedName>
        <fullName evidence="6">Glycosyltransferase-like family 2 protein</fullName>
    </submittedName>
</protein>
<dbReference type="Gene3D" id="3.90.550.10">
    <property type="entry name" value="Spore Coat Polysaccharide Biosynthesis Protein SpsA, Chain A"/>
    <property type="match status" value="1"/>
</dbReference>
<name>A0A023B2A1_GRENI</name>
<feature type="domain" description="Galactosyltransferase C-terminal" evidence="5">
    <location>
        <begin position="531"/>
        <end position="576"/>
    </location>
</feature>
<dbReference type="GO" id="GO:0005794">
    <property type="term" value="C:Golgi apparatus"/>
    <property type="evidence" value="ECO:0007669"/>
    <property type="project" value="TreeGrafter"/>
</dbReference>
<organism evidence="6 7">
    <name type="scientific">Gregarina niphandrodes</name>
    <name type="common">Septate eugregarine</name>
    <dbReference type="NCBI Taxonomy" id="110365"/>
    <lineage>
        <taxon>Eukaryota</taxon>
        <taxon>Sar</taxon>
        <taxon>Alveolata</taxon>
        <taxon>Apicomplexa</taxon>
        <taxon>Conoidasida</taxon>
        <taxon>Gregarinasina</taxon>
        <taxon>Eugregarinorida</taxon>
        <taxon>Gregarinidae</taxon>
        <taxon>Gregarina</taxon>
    </lineage>
</organism>
<evidence type="ECO:0000259" key="5">
    <source>
        <dbReference type="Pfam" id="PF02709"/>
    </source>
</evidence>
<evidence type="ECO:0000259" key="4">
    <source>
        <dbReference type="Pfam" id="PF00535"/>
    </source>
</evidence>
<accession>A0A023B2A1</accession>
<dbReference type="Proteomes" id="UP000019763">
    <property type="component" value="Unassembled WGS sequence"/>
</dbReference>
<dbReference type="Pfam" id="PF02709">
    <property type="entry name" value="Glyco_transf_7C"/>
    <property type="match status" value="1"/>
</dbReference>
<keyword evidence="2" id="KW-1015">Disulfide bond</keyword>
<dbReference type="InterPro" id="IPR027791">
    <property type="entry name" value="Galactosyl_T_C"/>
</dbReference>
<dbReference type="GeneID" id="22914386"/>
<evidence type="ECO:0000313" key="7">
    <source>
        <dbReference type="Proteomes" id="UP000019763"/>
    </source>
</evidence>
<sequence length="1022" mass="114246">MPVNRMYTAVVCLLFLLVPLVCFIEGSYFLTIPLCVISVVFIYGIDRSRDVTPLPSPRGHSATVLQPTTFESNRAQYASHPQLCNLGYSTDSADDPEAGRNVGLDLSGDRRSLQLRVQPGLVRDDPAKNDPRLHSGEPPREGRRSGEGRRLRTFSSDITSDYSHSKPLRRSDGSWFSSKWQRKLPGWRFDPRNTLSALYFCWGLQGFARWVFLEFLVGYLTLKRETTIHEQSVTEAVRRIWDLETGVSLVPADYSTGGHVESTHPGLATNGEFLAARHIRKGLLKLPLFVAPVGTPLGNNGTASTKDGTATPVLFPAFRNPNVTTLIDNDLVSAQGVSGQGKASSELIATAGGWQLRSLSEQFLIDLAPSEGGVSIVLPCLNEHDYVGRTIESIFAETNPYVLREIIVVDDQNEVPIAKAIPPSLLKSPKLKILVNQERQGLIRSKQIGGDHATGDVIIFLDAHIKPYPHYLSHLLRDIQTNPNRVVVPAIPILNGTTWQQDGNAVGYKMMFDWDLRFNWFEDDDDEVPIMSGGLLALSRQWWEYTGGFDSRMEIWGGENIEQSVKTWMSGGEIVVNRLAKISHVFRPKFPYTVDNRKVSGNKLKTVDMWFDEWANIVKAHIHGYTPYDTSRRNESILDRAIQNLIHNGDGKDGDGKDGDGKDGDGKDGDGKDGDGKDGDGKDGDGKDGDGKDGDGKGGRKTDNDESHQFSRGMGGKPGGQVDRKALALDRSFNWYIDRFRPSLLKANLINVPAFVLRTTDTHECLAVEQSTLDLKPCNMTRDVWVLDGYKPSEVFPNERPVTKPKNSWSHDDLEGRHLEDMGDAFDTMQWHQSRLGGQVRDNLYCGASPVCRKKAAVLRNLDSGKCIGALSTFDASFAHQGLYLGLDTKCMRDGTYRDFTKNIGFIPINPKPLRQIKSDHFPEYELKEEQYEDLLDILLFDFVLPRPSRPSIRLGKTKYQRSMNYTLPDAAGLDWLVDVSWGSLCLDLDEERRPITRVCESTNTKWLLSFTSPMDSFWSLT</sequence>
<evidence type="ECO:0000256" key="2">
    <source>
        <dbReference type="ARBA" id="ARBA00023157"/>
    </source>
</evidence>
<feature type="region of interest" description="Disordered" evidence="3">
    <location>
        <begin position="646"/>
        <end position="722"/>
    </location>
</feature>
<keyword evidence="7" id="KW-1185">Reference proteome</keyword>
<reference evidence="6" key="1">
    <citation type="submission" date="2013-12" db="EMBL/GenBank/DDBJ databases">
        <authorList>
            <person name="Omoto C.K."/>
            <person name="Sibley D."/>
            <person name="Venepally P."/>
            <person name="Hadjithomas M."/>
            <person name="Karamycheva S."/>
            <person name="Brunk B."/>
            <person name="Roos D."/>
            <person name="Caler E."/>
            <person name="Lorenzi H."/>
        </authorList>
    </citation>
    <scope>NUCLEOTIDE SEQUENCE</scope>
</reference>
<comment type="caution">
    <text evidence="6">The sequence shown here is derived from an EMBL/GenBank/DDBJ whole genome shotgun (WGS) entry which is preliminary data.</text>
</comment>
<evidence type="ECO:0000256" key="1">
    <source>
        <dbReference type="ARBA" id="ARBA00022679"/>
    </source>
</evidence>
<dbReference type="eggNOG" id="KOG3738">
    <property type="taxonomic scope" value="Eukaryota"/>
</dbReference>
<dbReference type="RefSeq" id="XP_011131965.1">
    <property type="nucleotide sequence ID" value="XM_011133663.1"/>
</dbReference>
<gene>
    <name evidence="6" type="ORF">GNI_124360</name>
</gene>
<dbReference type="PANTHER" id="PTHR11675:SF126">
    <property type="entry name" value="RICIN B LECTIN DOMAIN-CONTAINING PROTEIN"/>
    <property type="match status" value="1"/>
</dbReference>
<feature type="domain" description="Glycosyltransferase 2-like" evidence="4">
    <location>
        <begin position="375"/>
        <end position="501"/>
    </location>
</feature>
<dbReference type="EMBL" id="AFNH02000926">
    <property type="protein sequence ID" value="EZG51527.1"/>
    <property type="molecule type" value="Genomic_DNA"/>
</dbReference>
<dbReference type="InterPro" id="IPR001173">
    <property type="entry name" value="Glyco_trans_2-like"/>
</dbReference>
<dbReference type="AlphaFoldDB" id="A0A023B2A1"/>
<proteinExistence type="predicted"/>
<dbReference type="InterPro" id="IPR029044">
    <property type="entry name" value="Nucleotide-diphossugar_trans"/>
</dbReference>
<feature type="region of interest" description="Disordered" evidence="3">
    <location>
        <begin position="117"/>
        <end position="150"/>
    </location>
</feature>
<keyword evidence="1" id="KW-0808">Transferase</keyword>
<dbReference type="GO" id="GO:0006493">
    <property type="term" value="P:protein O-linked glycosylation"/>
    <property type="evidence" value="ECO:0007669"/>
    <property type="project" value="TreeGrafter"/>
</dbReference>
<evidence type="ECO:0000256" key="3">
    <source>
        <dbReference type="SAM" id="MobiDB-lite"/>
    </source>
</evidence>
<evidence type="ECO:0000313" key="6">
    <source>
        <dbReference type="EMBL" id="EZG51527.1"/>
    </source>
</evidence>
<feature type="compositionally biased region" description="Basic and acidic residues" evidence="3">
    <location>
        <begin position="122"/>
        <end position="150"/>
    </location>
</feature>
<dbReference type="OrthoDB" id="416652at2759"/>
<dbReference type="SUPFAM" id="SSF53448">
    <property type="entry name" value="Nucleotide-diphospho-sugar transferases"/>
    <property type="match status" value="1"/>
</dbReference>
<dbReference type="Pfam" id="PF00535">
    <property type="entry name" value="Glycos_transf_2"/>
    <property type="match status" value="1"/>
</dbReference>